<reference evidence="19 20" key="1">
    <citation type="submission" date="2016-11" db="EMBL/GenBank/DDBJ databases">
        <title>Study of marine rhodopsin-containing bacteria.</title>
        <authorList>
            <person name="Yoshizawa S."/>
            <person name="Kumagai Y."/>
            <person name="Kogure K."/>
        </authorList>
    </citation>
    <scope>NUCLEOTIDE SEQUENCE [LARGE SCALE GENOMIC DNA]</scope>
    <source>
        <strain evidence="19 20">SG-29</strain>
    </source>
</reference>
<comment type="similarity">
    <text evidence="5">In the C-terminal section; belongs to the PRA-PH family.</text>
</comment>
<dbReference type="InterPro" id="IPR008179">
    <property type="entry name" value="HisE"/>
</dbReference>
<evidence type="ECO:0000256" key="2">
    <source>
        <dbReference type="ARBA" id="ARBA00001460"/>
    </source>
</evidence>
<dbReference type="Pfam" id="PF01503">
    <property type="entry name" value="PRA-PH"/>
    <property type="match status" value="1"/>
</dbReference>
<sequence length="412" mass="44692">MIIPSIDLSDGQAVQWRQGRDPVLARSDVFELLERFSLYGEVAVIDLDAATGAGSNADLIRELLATGVPIRVGGGIRDLVTARNWLKDGASRVILGTAAREDWVTKLPKAQVVVALDARGDEWTTHGWQEGSGQQVADLIAPLAERCGAFLYTQVEKEGMMQGVDWDRVEGVVKASPVPVTVAGGITTPEDVARLHRLGADAQIGMAVYTGALDLDDAFVAQVDFAKGDGLVPTVAQDAASGEVLMVAYSNEQSLRDALANRVGTYWSRSRAELWEKGLTSGHRQRLVRVDLDCDGDTLLFQVEQTGHACHLPRRSCFPSQTGPFTLATLDRVLADRMESPPEGSYTAKLFASADLRAEKLREEIEEVLTAPDKDNLRWEVADVIYHLLTHARAEGLTLADIESELGARHGG</sequence>
<evidence type="ECO:0000256" key="8">
    <source>
        <dbReference type="ARBA" id="ARBA00012414"/>
    </source>
</evidence>
<evidence type="ECO:0000256" key="14">
    <source>
        <dbReference type="ARBA" id="ARBA00022840"/>
    </source>
</evidence>
<evidence type="ECO:0000256" key="17">
    <source>
        <dbReference type="RuleBase" id="RU003657"/>
    </source>
</evidence>
<evidence type="ECO:0000256" key="9">
    <source>
        <dbReference type="ARBA" id="ARBA00012721"/>
    </source>
</evidence>
<gene>
    <name evidence="19" type="ORF">BSZ36_04580</name>
</gene>
<comment type="catalytic activity">
    <reaction evidence="2">
        <text>1-(5-phospho-beta-D-ribosyl)-ATP + H2O = 1-(5-phospho-beta-D-ribosyl)-5'-AMP + diphosphate + H(+)</text>
        <dbReference type="Rhea" id="RHEA:22828"/>
        <dbReference type="ChEBI" id="CHEBI:15377"/>
        <dbReference type="ChEBI" id="CHEBI:15378"/>
        <dbReference type="ChEBI" id="CHEBI:33019"/>
        <dbReference type="ChEBI" id="CHEBI:59457"/>
        <dbReference type="ChEBI" id="CHEBI:73183"/>
        <dbReference type="EC" id="3.6.1.31"/>
    </reaction>
</comment>
<evidence type="ECO:0000256" key="7">
    <source>
        <dbReference type="ARBA" id="ARBA00009667"/>
    </source>
</evidence>
<keyword evidence="14" id="KW-0067">ATP-binding</keyword>
<evidence type="ECO:0000256" key="5">
    <source>
        <dbReference type="ARBA" id="ARBA00007731"/>
    </source>
</evidence>
<evidence type="ECO:0000256" key="10">
    <source>
        <dbReference type="ARBA" id="ARBA00017720"/>
    </source>
</evidence>
<dbReference type="InterPro" id="IPR011060">
    <property type="entry name" value="RibuloseP-bd_barrel"/>
</dbReference>
<protein>
    <recommendedName>
        <fullName evidence="10">Histidine biosynthesis bifunctional protein HisIE</fullName>
        <ecNumber evidence="9">3.5.4.19</ecNumber>
        <ecNumber evidence="8">3.6.1.31</ecNumber>
    </recommendedName>
</protein>
<feature type="domain" description="Phosphoribosyl-AMP cyclohydrolase" evidence="18">
    <location>
        <begin position="246"/>
        <end position="318"/>
    </location>
</feature>
<dbReference type="RefSeq" id="WP_094546442.1">
    <property type="nucleotide sequence ID" value="NZ_MQWB01000001.1"/>
</dbReference>
<evidence type="ECO:0000256" key="4">
    <source>
        <dbReference type="ARBA" id="ARBA00005204"/>
    </source>
</evidence>
<dbReference type="PANTHER" id="PTHR42945:SF1">
    <property type="entry name" value="HISTIDINE BIOSYNTHESIS BIFUNCTIONAL PROTEIN HIS7"/>
    <property type="match status" value="1"/>
</dbReference>
<dbReference type="InterPro" id="IPR038019">
    <property type="entry name" value="PRib_AMP_CycHydrolase_sf"/>
</dbReference>
<dbReference type="SUPFAM" id="SSF141734">
    <property type="entry name" value="HisI-like"/>
    <property type="match status" value="1"/>
</dbReference>
<evidence type="ECO:0000256" key="13">
    <source>
        <dbReference type="ARBA" id="ARBA00022801"/>
    </source>
</evidence>
<comment type="caution">
    <text evidence="19">The sequence shown here is derived from an EMBL/GenBank/DDBJ whole genome shotgun (WGS) entry which is preliminary data.</text>
</comment>
<comment type="pathway">
    <text evidence="3">Amino-acid biosynthesis; L-histidine biosynthesis; L-histidine from 5-phospho-alpha-D-ribose 1-diphosphate: step 3/9.</text>
</comment>
<dbReference type="NCBIfam" id="TIGR03188">
    <property type="entry name" value="histidine_hisI"/>
    <property type="match status" value="1"/>
</dbReference>
<dbReference type="GO" id="GO:0000105">
    <property type="term" value="P:L-histidine biosynthetic process"/>
    <property type="evidence" value="ECO:0007669"/>
    <property type="project" value="UniProtKB-UniPathway"/>
</dbReference>
<dbReference type="GO" id="GO:0005524">
    <property type="term" value="F:ATP binding"/>
    <property type="evidence" value="ECO:0007669"/>
    <property type="project" value="UniProtKB-KW"/>
</dbReference>
<dbReference type="Gene3D" id="3.10.20.810">
    <property type="entry name" value="Phosphoribosyl-AMP cyclohydrolase"/>
    <property type="match status" value="1"/>
</dbReference>
<keyword evidence="16" id="KW-0511">Multifunctional enzyme</keyword>
<keyword evidence="15 17" id="KW-0368">Histidine biosynthesis</keyword>
<dbReference type="EMBL" id="MQWB01000001">
    <property type="protein sequence ID" value="OZC02314.1"/>
    <property type="molecule type" value="Genomic_DNA"/>
</dbReference>
<dbReference type="Gene3D" id="3.20.20.70">
    <property type="entry name" value="Aldolase class I"/>
    <property type="match status" value="1"/>
</dbReference>
<evidence type="ECO:0000256" key="12">
    <source>
        <dbReference type="ARBA" id="ARBA00022741"/>
    </source>
</evidence>
<dbReference type="InterPro" id="IPR021130">
    <property type="entry name" value="PRib-ATP_PPHydrolase-like"/>
</dbReference>
<organism evidence="19 20">
    <name type="scientific">Rubricoccus marinus</name>
    <dbReference type="NCBI Taxonomy" id="716817"/>
    <lineage>
        <taxon>Bacteria</taxon>
        <taxon>Pseudomonadati</taxon>
        <taxon>Rhodothermota</taxon>
        <taxon>Rhodothermia</taxon>
        <taxon>Rhodothermales</taxon>
        <taxon>Rubricoccaceae</taxon>
        <taxon>Rubricoccus</taxon>
    </lineage>
</organism>
<evidence type="ECO:0000256" key="1">
    <source>
        <dbReference type="ARBA" id="ARBA00000024"/>
    </source>
</evidence>
<dbReference type="SUPFAM" id="SSF101386">
    <property type="entry name" value="all-alpha NTP pyrophosphatases"/>
    <property type="match status" value="1"/>
</dbReference>
<evidence type="ECO:0000256" key="15">
    <source>
        <dbReference type="ARBA" id="ARBA00023102"/>
    </source>
</evidence>
<dbReference type="InterPro" id="IPR013785">
    <property type="entry name" value="Aldolase_TIM"/>
</dbReference>
<comment type="similarity">
    <text evidence="6">In the N-terminal section; belongs to the PRA-CH family.</text>
</comment>
<name>A0A259TXL3_9BACT</name>
<proteinExistence type="inferred from homology"/>
<keyword evidence="13" id="KW-0378">Hydrolase</keyword>
<dbReference type="OrthoDB" id="9795769at2"/>
<evidence type="ECO:0000256" key="16">
    <source>
        <dbReference type="ARBA" id="ARBA00023268"/>
    </source>
</evidence>
<dbReference type="InParanoid" id="A0A259TXL3"/>
<dbReference type="GO" id="GO:0004635">
    <property type="term" value="F:phosphoribosyl-AMP cyclohydrolase activity"/>
    <property type="evidence" value="ECO:0007669"/>
    <property type="project" value="UniProtKB-EC"/>
</dbReference>
<dbReference type="Pfam" id="PF01502">
    <property type="entry name" value="PRA-CH"/>
    <property type="match status" value="1"/>
</dbReference>
<dbReference type="SUPFAM" id="SSF51366">
    <property type="entry name" value="Ribulose-phoshate binding barrel"/>
    <property type="match status" value="1"/>
</dbReference>
<dbReference type="NCBIfam" id="NF002747">
    <property type="entry name" value="PRK02759.1"/>
    <property type="match status" value="1"/>
</dbReference>
<evidence type="ECO:0000256" key="3">
    <source>
        <dbReference type="ARBA" id="ARBA00005169"/>
    </source>
</evidence>
<evidence type="ECO:0000256" key="6">
    <source>
        <dbReference type="ARBA" id="ARBA00008299"/>
    </source>
</evidence>
<comment type="pathway">
    <text evidence="4">Amino-acid biosynthesis; L-histidine biosynthesis; L-histidine from 5-phospho-alpha-D-ribose 1-diphosphate: step 2/9.</text>
</comment>
<evidence type="ECO:0000259" key="18">
    <source>
        <dbReference type="Pfam" id="PF01502"/>
    </source>
</evidence>
<dbReference type="UniPathway" id="UPA00031">
    <property type="reaction ID" value="UER00007"/>
</dbReference>
<keyword evidence="12" id="KW-0547">Nucleotide-binding</keyword>
<dbReference type="Pfam" id="PF00977">
    <property type="entry name" value="His_biosynth"/>
    <property type="match status" value="1"/>
</dbReference>
<dbReference type="Gene3D" id="1.10.287.1080">
    <property type="entry name" value="MazG-like"/>
    <property type="match status" value="1"/>
</dbReference>
<dbReference type="AlphaFoldDB" id="A0A259TXL3"/>
<dbReference type="Proteomes" id="UP000216446">
    <property type="component" value="Unassembled WGS sequence"/>
</dbReference>
<evidence type="ECO:0000313" key="19">
    <source>
        <dbReference type="EMBL" id="OZC02314.1"/>
    </source>
</evidence>
<evidence type="ECO:0000313" key="20">
    <source>
        <dbReference type="Proteomes" id="UP000216446"/>
    </source>
</evidence>
<evidence type="ECO:0000256" key="11">
    <source>
        <dbReference type="ARBA" id="ARBA00022605"/>
    </source>
</evidence>
<accession>A0A259TXL3</accession>
<comment type="catalytic activity">
    <reaction evidence="1">
        <text>1-(5-phospho-beta-D-ribosyl)-5'-AMP + H2O = 1-(5-phospho-beta-D-ribosyl)-5-[(5-phospho-beta-D-ribosylamino)methylideneamino]imidazole-4-carboxamide</text>
        <dbReference type="Rhea" id="RHEA:20049"/>
        <dbReference type="ChEBI" id="CHEBI:15377"/>
        <dbReference type="ChEBI" id="CHEBI:58435"/>
        <dbReference type="ChEBI" id="CHEBI:59457"/>
        <dbReference type="EC" id="3.5.4.19"/>
    </reaction>
</comment>
<dbReference type="InterPro" id="IPR006062">
    <property type="entry name" value="His_biosynth"/>
</dbReference>
<dbReference type="NCBIfam" id="NF000768">
    <property type="entry name" value="PRK00051.1"/>
    <property type="match status" value="1"/>
</dbReference>
<dbReference type="EC" id="3.6.1.31" evidence="8"/>
<comment type="similarity">
    <text evidence="7 17">Belongs to the HisA/HisF family.</text>
</comment>
<keyword evidence="11 17" id="KW-0028">Amino-acid biosynthesis</keyword>
<dbReference type="FunFam" id="3.10.20.810:FF:000001">
    <property type="entry name" value="Histidine biosynthesis bifunctional protein HisIE"/>
    <property type="match status" value="1"/>
</dbReference>
<dbReference type="GO" id="GO:0004636">
    <property type="term" value="F:phosphoribosyl-ATP diphosphatase activity"/>
    <property type="evidence" value="ECO:0007669"/>
    <property type="project" value="UniProtKB-EC"/>
</dbReference>
<dbReference type="InterPro" id="IPR002496">
    <property type="entry name" value="PRib_AMP_CycHydrolase_dom"/>
</dbReference>
<dbReference type="EC" id="3.5.4.19" evidence="9"/>
<keyword evidence="20" id="KW-1185">Reference proteome</keyword>
<dbReference type="PANTHER" id="PTHR42945">
    <property type="entry name" value="HISTIDINE BIOSYNTHESIS BIFUNCTIONAL PROTEIN"/>
    <property type="match status" value="1"/>
</dbReference>